<evidence type="ECO:0000256" key="1">
    <source>
        <dbReference type="PROSITE-ProRule" id="PRU00339"/>
    </source>
</evidence>
<organism evidence="3 4">
    <name type="scientific">Paenibacillus polysaccharolyticus</name>
    <dbReference type="NCBI Taxonomy" id="582692"/>
    <lineage>
        <taxon>Bacteria</taxon>
        <taxon>Bacillati</taxon>
        <taxon>Bacillota</taxon>
        <taxon>Bacilli</taxon>
        <taxon>Bacillales</taxon>
        <taxon>Paenibacillaceae</taxon>
        <taxon>Paenibacillus</taxon>
    </lineage>
</organism>
<dbReference type="InterPro" id="IPR011990">
    <property type="entry name" value="TPR-like_helical_dom_sf"/>
</dbReference>
<dbReference type="InterPro" id="IPR019734">
    <property type="entry name" value="TPR_rpt"/>
</dbReference>
<dbReference type="InterPro" id="IPR018958">
    <property type="entry name" value="Knr4/Smi1-like_dom"/>
</dbReference>
<keyword evidence="1" id="KW-0802">TPR repeat</keyword>
<dbReference type="Pfam" id="PF14568">
    <property type="entry name" value="SUKH_6"/>
    <property type="match status" value="1"/>
</dbReference>
<dbReference type="SUPFAM" id="SSF48452">
    <property type="entry name" value="TPR-like"/>
    <property type="match status" value="1"/>
</dbReference>
<feature type="repeat" description="TPR" evidence="1">
    <location>
        <begin position="69"/>
        <end position="102"/>
    </location>
</feature>
<dbReference type="PROSITE" id="PS50005">
    <property type="entry name" value="TPR"/>
    <property type="match status" value="1"/>
</dbReference>
<dbReference type="Gene3D" id="1.25.40.10">
    <property type="entry name" value="Tetratricopeptide repeat domain"/>
    <property type="match status" value="1"/>
</dbReference>
<dbReference type="AlphaFoldDB" id="A0A1G5GXG4"/>
<dbReference type="STRING" id="582692.SAMN05720606_10687"/>
<evidence type="ECO:0000313" key="3">
    <source>
        <dbReference type="EMBL" id="SCY55999.1"/>
    </source>
</evidence>
<reference evidence="4" key="1">
    <citation type="submission" date="2016-10" db="EMBL/GenBank/DDBJ databases">
        <authorList>
            <person name="Varghese N."/>
            <person name="Submissions S."/>
        </authorList>
    </citation>
    <scope>NUCLEOTIDE SEQUENCE [LARGE SCALE GENOMIC DNA]</scope>
    <source>
        <strain evidence="4">BL9</strain>
    </source>
</reference>
<dbReference type="Gene3D" id="3.40.1580.10">
    <property type="entry name" value="SMI1/KNR4-like"/>
    <property type="match status" value="1"/>
</dbReference>
<proteinExistence type="predicted"/>
<dbReference type="EMBL" id="FMVM01000006">
    <property type="protein sequence ID" value="SCY55999.1"/>
    <property type="molecule type" value="Genomic_DNA"/>
</dbReference>
<dbReference type="SMART" id="SM00860">
    <property type="entry name" value="SMI1_KNR4"/>
    <property type="match status" value="1"/>
</dbReference>
<sequence>MDRELLEQINVWHEQEDYALIVKRIEALPESEQDAETIGQLARAYNNLEEYRTAIKLLQGVKEQGQLDPLWHFRLGYAYCYVAEYKLAQAAFEEANRLEPNDESTLEYLDWIRPKAAKMDRDRIRWETEQAEWEQSGTLNQLQVASGTYDPATFWRYSDYAQDNHVSSPFDEELIQSIEQELSYKLPASYIQLMRTQNGGFPARTTFPTQEGTSWAEDHIAITSILGIGRDKMYSLGGEFGSRFMIEDWGYPDLGVVICDCPSAGHDVVMLDYRFCGPQGEPCVVHVDQESDYEITYLAPNFEVFIRGLLDEEDFNLLDEEGSDSLDEEQAITAVFTENHSVSTFSKEAIAPFRFIDAGNDSYSVILNAGTYLQDVFDSRADEGFEGGGYDWASLASVFLEEKMPHLTSVIRFDPEADMFCAYTDDKEALISFILGFKQACEQRDLILDLFSRAELD</sequence>
<keyword evidence="4" id="KW-1185">Reference proteome</keyword>
<evidence type="ECO:0000313" key="4">
    <source>
        <dbReference type="Proteomes" id="UP000198538"/>
    </source>
</evidence>
<gene>
    <name evidence="3" type="ORF">SAMN05720606_10687</name>
</gene>
<dbReference type="SUPFAM" id="SSF160631">
    <property type="entry name" value="SMI1/KNR4-like"/>
    <property type="match status" value="1"/>
</dbReference>
<protein>
    <submittedName>
        <fullName evidence="3">Immunity protein 51</fullName>
    </submittedName>
</protein>
<name>A0A1G5GXG4_9BACL</name>
<dbReference type="Pfam" id="PF15595">
    <property type="entry name" value="Imm51"/>
    <property type="match status" value="1"/>
</dbReference>
<dbReference type="RefSeq" id="WP_090918648.1">
    <property type="nucleotide sequence ID" value="NZ_FMVM01000006.1"/>
</dbReference>
<evidence type="ECO:0000259" key="2">
    <source>
        <dbReference type="SMART" id="SM00860"/>
    </source>
</evidence>
<accession>A0A1G5GXG4</accession>
<dbReference type="InterPro" id="IPR028956">
    <property type="entry name" value="Imm51"/>
</dbReference>
<dbReference type="Proteomes" id="UP000198538">
    <property type="component" value="Unassembled WGS sequence"/>
</dbReference>
<feature type="domain" description="Knr4/Smi1-like" evidence="2">
    <location>
        <begin position="169"/>
        <end position="308"/>
    </location>
</feature>
<dbReference type="InterPro" id="IPR037883">
    <property type="entry name" value="Knr4/Smi1-like_sf"/>
</dbReference>